<proteinExistence type="predicted"/>
<dbReference type="Proteomes" id="UP001221413">
    <property type="component" value="Unassembled WGS sequence"/>
</dbReference>
<protein>
    <submittedName>
        <fullName evidence="3">Uncharacterized protein</fullName>
    </submittedName>
</protein>
<organism evidence="3 4">
    <name type="scientific">Drechslerella dactyloides</name>
    <name type="common">Nematode-trapping fungus</name>
    <name type="synonym">Arthrobotrys dactyloides</name>
    <dbReference type="NCBI Taxonomy" id="74499"/>
    <lineage>
        <taxon>Eukaryota</taxon>
        <taxon>Fungi</taxon>
        <taxon>Dikarya</taxon>
        <taxon>Ascomycota</taxon>
        <taxon>Pezizomycotina</taxon>
        <taxon>Orbiliomycetes</taxon>
        <taxon>Orbiliales</taxon>
        <taxon>Orbiliaceae</taxon>
        <taxon>Drechslerella</taxon>
    </lineage>
</organism>
<keyword evidence="4" id="KW-1185">Reference proteome</keyword>
<feature type="compositionally biased region" description="Low complexity" evidence="1">
    <location>
        <begin position="483"/>
        <end position="497"/>
    </location>
</feature>
<feature type="region of interest" description="Disordered" evidence="1">
    <location>
        <begin position="384"/>
        <end position="409"/>
    </location>
</feature>
<reference evidence="3" key="1">
    <citation type="submission" date="2023-01" db="EMBL/GenBank/DDBJ databases">
        <title>The chitinases involved in constricting ring structure development in the nematode-trapping fungus Drechslerella dactyloides.</title>
        <authorList>
            <person name="Wang R."/>
            <person name="Zhang L."/>
            <person name="Tang P."/>
            <person name="Li S."/>
            <person name="Liang L."/>
        </authorList>
    </citation>
    <scope>NUCLEOTIDE SEQUENCE</scope>
    <source>
        <strain evidence="3">YMF1.00031</strain>
    </source>
</reference>
<gene>
    <name evidence="3" type="ORF">Dda_0113</name>
</gene>
<evidence type="ECO:0000313" key="3">
    <source>
        <dbReference type="EMBL" id="KAJ6263975.1"/>
    </source>
</evidence>
<name>A0AAD6J459_DREDA</name>
<comment type="caution">
    <text evidence="3">The sequence shown here is derived from an EMBL/GenBank/DDBJ whole genome shotgun (WGS) entry which is preliminary data.</text>
</comment>
<feature type="compositionally biased region" description="Basic and acidic residues" evidence="1">
    <location>
        <begin position="302"/>
        <end position="313"/>
    </location>
</feature>
<feature type="compositionally biased region" description="Polar residues" evidence="1">
    <location>
        <begin position="563"/>
        <end position="576"/>
    </location>
</feature>
<evidence type="ECO:0000256" key="2">
    <source>
        <dbReference type="SAM" id="SignalP"/>
    </source>
</evidence>
<accession>A0AAD6J459</accession>
<feature type="compositionally biased region" description="Basic and acidic residues" evidence="1">
    <location>
        <begin position="322"/>
        <end position="332"/>
    </location>
</feature>
<dbReference type="EMBL" id="JAQGDS010000001">
    <property type="protein sequence ID" value="KAJ6263975.1"/>
    <property type="molecule type" value="Genomic_DNA"/>
</dbReference>
<evidence type="ECO:0000313" key="4">
    <source>
        <dbReference type="Proteomes" id="UP001221413"/>
    </source>
</evidence>
<dbReference type="AlphaFoldDB" id="A0AAD6J459"/>
<feature type="compositionally biased region" description="Low complexity" evidence="1">
    <location>
        <begin position="518"/>
        <end position="538"/>
    </location>
</feature>
<feature type="region of interest" description="Disordered" evidence="1">
    <location>
        <begin position="302"/>
        <end position="364"/>
    </location>
</feature>
<feature type="signal peptide" evidence="2">
    <location>
        <begin position="1"/>
        <end position="20"/>
    </location>
</feature>
<sequence>MRPSFVGFAILSLWASSSFARATTEEEIENLRKLHKWAPRAADEYGPPDPNWDEDAAVRSLSPAAFPDEADASTSSSDHADLKRRDDALSLEIASFNMQPNVVNDDPIALRKNPMRKHQEYFCYWRTPRPGFSPQNAYDAVNGYLETLSIEMCSGPGGYCTPVFCKNHYVVAVCNWNKKPWQLRCYDLMLQARDIAVAVGNNYDELWETGINPTVSEQQKAMDRRKLCVSHSSVYTPEMIGYTFFNTNPHFQIQLYYGFPDDRITCDTDGTMFNKVVGDAKSQDDYEWDWFSVATEKKLDELEQEASKDDKGNPKPGVNPDLGKKNGTKDDSGLPSPVEEPKDDGEGGKNYKGPNLKDYDPIDFIPPDQVRDWRVEQWRKSHSAEIASAHKAAHKSRPPKNYTVPTLPPAKATNSFPAGYAKSVKGGINAGFRSQASQHRAPVWATAGAATAAKTGKSQIPVQTSVTVVEDSGKSDTPSRTESAAGVSKSAAPPAASNNKPMVQPVSTADIASKATRDSAPSAANTDASSTAVSASKTSDTEPPVAASAVKTASMRRPFTVSAVESSATTQPSTRN</sequence>
<feature type="compositionally biased region" description="Basic and acidic residues" evidence="1">
    <location>
        <begin position="344"/>
        <end position="360"/>
    </location>
</feature>
<feature type="compositionally biased region" description="Polar residues" evidence="1">
    <location>
        <begin position="458"/>
        <end position="467"/>
    </location>
</feature>
<feature type="compositionally biased region" description="Polar residues" evidence="1">
    <location>
        <begin position="498"/>
        <end position="507"/>
    </location>
</feature>
<keyword evidence="2" id="KW-0732">Signal</keyword>
<feature type="chain" id="PRO_5042003162" evidence="2">
    <location>
        <begin position="21"/>
        <end position="576"/>
    </location>
</feature>
<feature type="region of interest" description="Disordered" evidence="1">
    <location>
        <begin position="449"/>
        <end position="576"/>
    </location>
</feature>
<evidence type="ECO:0000256" key="1">
    <source>
        <dbReference type="SAM" id="MobiDB-lite"/>
    </source>
</evidence>